<feature type="compositionally biased region" description="Low complexity" evidence="4">
    <location>
        <begin position="1091"/>
        <end position="1109"/>
    </location>
</feature>
<protein>
    <submittedName>
        <fullName evidence="5">Uncharacterized protein</fullName>
    </submittedName>
</protein>
<dbReference type="EMBL" id="OZ019901">
    <property type="protein sequence ID" value="CAK9237019.1"/>
    <property type="molecule type" value="Genomic_DNA"/>
</dbReference>
<name>A0ABP0V4A8_9BRYO</name>
<dbReference type="PANTHER" id="PTHR31580">
    <property type="entry name" value="FILAMENT-LIKE PLANT PROTEIN 4"/>
    <property type="match status" value="1"/>
</dbReference>
<sequence>MEKEKQKESSRRSSWPWKRKSSEKVAAANSFAPHEGGGTFLNSSAAVVEDRQQDVSPRIVLQNHDMRQQQSEERVKSISEQLANALADITTKDNLVKQHVKVTEEAVSGWEKAEAEAVALKQQLDAAWQQKLATEDRATHLDGALKECMKQLRHVREEQEQLIHDTLVKKTREYDKVRIEMETKLAEASEILSHTRTELLECRAEGKALSQALQERSRSLAELGEAKGRAEADIKILQVQVEAMEKENANLKYEVHVLNKELEIRNGQREYEHKAADIAAKKHLESVKKIAQLEEECSRLRLLIRKKLPGPAALQRMRNEVEGFGKPGAVEKKGRRSFGRSASHLDPVSMGMMKENAHDPGYNSTDGIAERMAAMDEEMKMLREALACRNEELQNAHIRCVKTANRLSLVEEELDKACGVQNQSKQQEIKALIKESPHSMDEISQDASSDTWASSLVATPDQFKKEKSKPQSNGNIDNRQASLRFELMDDFVEMEQLAKMSEPAKSDNTYSDTASFDGPRESPMTTASDQIQELEVELASTRRELESANNTICDLNAELATAKELLTAFQSRNSANEVVLIKLQNQLDQLNKIQSNKERGGDGPSALSDQISGFLIKNSPATGRRESGKTGSALETSSSEGEAPGEYASVSDAESKASTVHTELAASLLKIVRIIEALAQATGSEYTSLVSMPTDGVSRVLGEDQHGDRGQIAGSMQWKDSELENAMQSLVLVGNKLLQGKSDMVYFISELGLTLERIMSLKPFEIPSQGTKCEYDSAVAEQHAAGGAAARMNLNALQSVSLLPNRDIKAAGRRSPLKDELPRTWPRFLGAGAGETVHLRTEKGDIEDHLKAADKKVEQLKLQEKERGFPHEIHQEREDTEIAAAALAECQRTILALGRQLSVMGTVPVANQKATETSVSSSTDSATSIQKLTENMNFFQWQKEAEVVVPCFPDIAKTHNHSPSALREQSSPWVTTGGPHPKGNQSPLIIPGRQQNEQQGSANQRFYGQQPGEKNHRLRNDYLDHGAGTVSPSLGLSDFSGHGLMSVPASPARSPSPALRSIRMRTNNGPKSSSEDSVLEETPAQKPRTPSSFSRFYSRSRSGSSGSSS</sequence>
<dbReference type="Pfam" id="PF05911">
    <property type="entry name" value="FPP"/>
    <property type="match status" value="1"/>
</dbReference>
<evidence type="ECO:0000313" key="6">
    <source>
        <dbReference type="Proteomes" id="UP001497512"/>
    </source>
</evidence>
<evidence type="ECO:0000256" key="4">
    <source>
        <dbReference type="SAM" id="MobiDB-lite"/>
    </source>
</evidence>
<feature type="compositionally biased region" description="Polar residues" evidence="4">
    <location>
        <begin position="629"/>
        <end position="640"/>
    </location>
</feature>
<feature type="compositionally biased region" description="Basic and acidic residues" evidence="4">
    <location>
        <begin position="1013"/>
        <end position="1024"/>
    </location>
</feature>
<proteinExistence type="inferred from homology"/>
<feature type="compositionally biased region" description="Polar residues" evidence="4">
    <location>
        <begin position="983"/>
        <end position="1007"/>
    </location>
</feature>
<feature type="coiled-coil region" evidence="3">
    <location>
        <begin position="227"/>
        <end position="261"/>
    </location>
</feature>
<feature type="compositionally biased region" description="Polar residues" evidence="4">
    <location>
        <begin position="961"/>
        <end position="974"/>
    </location>
</feature>
<comment type="similarity">
    <text evidence="1">Belongs to the FPP family.</text>
</comment>
<feature type="compositionally biased region" description="Polar residues" evidence="4">
    <location>
        <begin position="1064"/>
        <end position="1076"/>
    </location>
</feature>
<keyword evidence="6" id="KW-1185">Reference proteome</keyword>
<feature type="compositionally biased region" description="Basic and acidic residues" evidence="4">
    <location>
        <begin position="1"/>
        <end position="11"/>
    </location>
</feature>
<feature type="region of interest" description="Disordered" evidence="4">
    <location>
        <begin position="617"/>
        <end position="654"/>
    </location>
</feature>
<accession>A0ABP0V4A8</accession>
<dbReference type="Proteomes" id="UP001497512">
    <property type="component" value="Chromosome 9"/>
</dbReference>
<organism evidence="5 6">
    <name type="scientific">Sphagnum troendelagicum</name>
    <dbReference type="NCBI Taxonomy" id="128251"/>
    <lineage>
        <taxon>Eukaryota</taxon>
        <taxon>Viridiplantae</taxon>
        <taxon>Streptophyta</taxon>
        <taxon>Embryophyta</taxon>
        <taxon>Bryophyta</taxon>
        <taxon>Sphagnophytina</taxon>
        <taxon>Sphagnopsida</taxon>
        <taxon>Sphagnales</taxon>
        <taxon>Sphagnaceae</taxon>
        <taxon>Sphagnum</taxon>
    </lineage>
</organism>
<feature type="region of interest" description="Disordered" evidence="4">
    <location>
        <begin position="325"/>
        <end position="346"/>
    </location>
</feature>
<feature type="region of interest" description="Disordered" evidence="4">
    <location>
        <begin position="1"/>
        <end position="49"/>
    </location>
</feature>
<reference evidence="5" key="1">
    <citation type="submission" date="2024-02" db="EMBL/GenBank/DDBJ databases">
        <authorList>
            <consortium name="ELIXIR-Norway"/>
            <consortium name="Elixir Norway"/>
        </authorList>
    </citation>
    <scope>NUCLEOTIDE SEQUENCE</scope>
</reference>
<feature type="region of interest" description="Disordered" evidence="4">
    <location>
        <begin position="960"/>
        <end position="1026"/>
    </location>
</feature>
<evidence type="ECO:0000256" key="1">
    <source>
        <dbReference type="ARBA" id="ARBA00005921"/>
    </source>
</evidence>
<keyword evidence="2 3" id="KW-0175">Coiled coil</keyword>
<dbReference type="InterPro" id="IPR008587">
    <property type="entry name" value="FPP_plant"/>
</dbReference>
<evidence type="ECO:0000313" key="5">
    <source>
        <dbReference type="EMBL" id="CAK9237019.1"/>
    </source>
</evidence>
<evidence type="ECO:0000256" key="2">
    <source>
        <dbReference type="ARBA" id="ARBA00023054"/>
    </source>
</evidence>
<feature type="compositionally biased region" description="Low complexity" evidence="4">
    <location>
        <begin position="1048"/>
        <end position="1061"/>
    </location>
</feature>
<dbReference type="PANTHER" id="PTHR31580:SF4">
    <property type="entry name" value="FILAMENT-LIKE PLANT PROTEIN 6"/>
    <property type="match status" value="1"/>
</dbReference>
<evidence type="ECO:0000256" key="3">
    <source>
        <dbReference type="SAM" id="Coils"/>
    </source>
</evidence>
<gene>
    <name evidence="5" type="ORF">CSSPTR1EN2_LOCUS23419</name>
</gene>
<feature type="region of interest" description="Disordered" evidence="4">
    <location>
        <begin position="500"/>
        <end position="528"/>
    </location>
</feature>
<feature type="region of interest" description="Disordered" evidence="4">
    <location>
        <begin position="1047"/>
        <end position="1109"/>
    </location>
</feature>